<feature type="compositionally biased region" description="Polar residues" evidence="1">
    <location>
        <begin position="350"/>
        <end position="361"/>
    </location>
</feature>
<feature type="compositionally biased region" description="Basic residues" evidence="1">
    <location>
        <begin position="155"/>
        <end position="164"/>
    </location>
</feature>
<feature type="compositionally biased region" description="Low complexity" evidence="1">
    <location>
        <begin position="171"/>
        <end position="187"/>
    </location>
</feature>
<keyword evidence="2" id="KW-0418">Kinase</keyword>
<sequence length="743" mass="82019">MDNKNKFTASLNAYMAKHKLNTNATSAAMGVSVPTLRKALRGQSVSRKTAAKIESIIKSGKVPAEAHKTVTKAPAKKTAPKKPAASKQVKPATTAKQSAAKAKQTKSAEQVSASKPATTPKASRVQTKRAANQQSQATSQTPTAPQTEAAASSKPARRTAKRVTRSTVTSRQNQRPNNQQEHNNNEQTPKQTPVQKNIPTRQHRFTIRQQPDVATQEAEAEAKKRQTEANRSSVSASSSSSQQSTEQRHDNQTERHIKKRTVTAPRRNVNKTDHEPARRDNGYTRNNRNKPNGNRQPNRTRQNRFAANADPQNWQPMTQPAASSASQSMTAKASTDNRHVPAVVNHVETHTPSVIRSTSNDRNGKYNSANTASSSTSDTTSQQATTGTNMHTNYGTHDEAPLVAGKQLQLFIDESFEEHRPDPRTMHMGIAAIFPEGDDDSLIGFRNALYPYGWEPGDEVKARGKQVDALTQLIKAADHENMGMYTVFSQKTTYPDFAPSMEYLYPYIGATIHVLRDVDTTFDSIVIMIDHRNELEGNQLVMGADIVSRYLTLSLERPIKVRFEFADSREHLGLQLSDFVANAALRLSNDELSLIGITPMPELGVSQHDQLVRLTLLGLQQVVMGVRAERAATPSKHSQPDRFMQLIFDATYADSDQVRGALPVVKNAVEQLIDVLPNARVGQISGMPNQSWYDMTARMAGLLRYINKDPKPYGRVLAKIESVTKTAADELEMALDSDDKAKH</sequence>
<feature type="compositionally biased region" description="Low complexity" evidence="1">
    <location>
        <begin position="367"/>
        <end position="389"/>
    </location>
</feature>
<gene>
    <name evidence="2" type="ORF">FAM6012_02194</name>
</gene>
<evidence type="ECO:0000256" key="1">
    <source>
        <dbReference type="SAM" id="MobiDB-lite"/>
    </source>
</evidence>
<dbReference type="GO" id="GO:0016301">
    <property type="term" value="F:kinase activity"/>
    <property type="evidence" value="ECO:0007669"/>
    <property type="project" value="UniProtKB-KW"/>
</dbReference>
<feature type="compositionally biased region" description="Polar residues" evidence="1">
    <location>
        <begin position="283"/>
        <end position="334"/>
    </location>
</feature>
<dbReference type="InterPro" id="IPR024524">
    <property type="entry name" value="DUF3800"/>
</dbReference>
<feature type="compositionally biased region" description="Polar residues" evidence="1">
    <location>
        <begin position="188"/>
        <end position="200"/>
    </location>
</feature>
<proteinExistence type="predicted"/>
<dbReference type="Pfam" id="PF12686">
    <property type="entry name" value="DUF3800"/>
    <property type="match status" value="1"/>
</dbReference>
<feature type="compositionally biased region" description="Polar residues" evidence="1">
    <location>
        <begin position="109"/>
        <end position="125"/>
    </location>
</feature>
<organism evidence="2 3">
    <name type="scientific">Lacticaseibacillus paracasei</name>
    <name type="common">Lactobacillus paracasei</name>
    <dbReference type="NCBI Taxonomy" id="1597"/>
    <lineage>
        <taxon>Bacteria</taxon>
        <taxon>Bacillati</taxon>
        <taxon>Bacillota</taxon>
        <taxon>Bacilli</taxon>
        <taxon>Lactobacillales</taxon>
        <taxon>Lactobacillaceae</taxon>
        <taxon>Lacticaseibacillus</taxon>
    </lineage>
</organism>
<dbReference type="AlphaFoldDB" id="A0A422LQN0"/>
<dbReference type="RefSeq" id="WP_016386158.1">
    <property type="nucleotide sequence ID" value="NZ_CP012187.1"/>
</dbReference>
<dbReference type="Proteomes" id="UP000284123">
    <property type="component" value="Unassembled WGS sequence"/>
</dbReference>
<reference evidence="2 3" key="1">
    <citation type="journal article" date="2018" name="Front. Microbiol.">
        <title>Conversion of Methionine to Cysteine in Lactobacillus paracasei Depends on the Highly Mobile cysK-ctl-cysE Gene Cluster.</title>
        <authorList>
            <person name="Wuthrich D."/>
            <person name="Irmler S."/>
            <person name="Berthoud H."/>
            <person name="Guggenbuhl B."/>
            <person name="Eugster E."/>
            <person name="Bruggmann R."/>
        </authorList>
    </citation>
    <scope>NUCLEOTIDE SEQUENCE [LARGE SCALE GENOMIC DNA]</scope>
    <source>
        <strain evidence="2 3">FAM6012</strain>
    </source>
</reference>
<feature type="compositionally biased region" description="Basic and acidic residues" evidence="1">
    <location>
        <begin position="270"/>
        <end position="282"/>
    </location>
</feature>
<dbReference type="EMBL" id="LKGI01000075">
    <property type="protein sequence ID" value="RNE28750.1"/>
    <property type="molecule type" value="Genomic_DNA"/>
</dbReference>
<name>A0A422LQN0_LACPA</name>
<feature type="compositionally biased region" description="Low complexity" evidence="1">
    <location>
        <begin position="92"/>
        <end position="108"/>
    </location>
</feature>
<comment type="caution">
    <text evidence="2">The sequence shown here is derived from an EMBL/GenBank/DDBJ whole genome shotgun (WGS) entry which is preliminary data.</text>
</comment>
<feature type="region of interest" description="Disordered" evidence="1">
    <location>
        <begin position="60"/>
        <end position="389"/>
    </location>
</feature>
<evidence type="ECO:0000313" key="3">
    <source>
        <dbReference type="Proteomes" id="UP000284123"/>
    </source>
</evidence>
<keyword evidence="2" id="KW-0808">Transferase</keyword>
<feature type="compositionally biased region" description="Basic and acidic residues" evidence="1">
    <location>
        <begin position="246"/>
        <end position="255"/>
    </location>
</feature>
<accession>A0A422LQN0</accession>
<protein>
    <submittedName>
        <fullName evidence="2">Serine/threonine kinase of the haspin family protein</fullName>
    </submittedName>
</protein>
<evidence type="ECO:0000313" key="2">
    <source>
        <dbReference type="EMBL" id="RNE28750.1"/>
    </source>
</evidence>
<feature type="compositionally biased region" description="Low complexity" evidence="1">
    <location>
        <begin position="232"/>
        <end position="244"/>
    </location>
</feature>
<feature type="compositionally biased region" description="Low complexity" evidence="1">
    <location>
        <begin position="130"/>
        <end position="153"/>
    </location>
</feature>